<dbReference type="SUPFAM" id="SSF81301">
    <property type="entry name" value="Nucleotidyltransferase"/>
    <property type="match status" value="1"/>
</dbReference>
<evidence type="ECO:0000313" key="3">
    <source>
        <dbReference type="Proteomes" id="UP000078090"/>
    </source>
</evidence>
<proteinExistence type="predicted"/>
<dbReference type="InterPro" id="IPR041633">
    <property type="entry name" value="Polbeta"/>
</dbReference>
<dbReference type="Pfam" id="PF18765">
    <property type="entry name" value="Polbeta"/>
    <property type="match status" value="1"/>
</dbReference>
<dbReference type="Gene3D" id="3.30.460.10">
    <property type="entry name" value="Beta Polymerase, domain 2"/>
    <property type="match status" value="1"/>
</dbReference>
<protein>
    <submittedName>
        <fullName evidence="2">DNA polymerase subunit beta</fullName>
    </submittedName>
</protein>
<evidence type="ECO:0000313" key="2">
    <source>
        <dbReference type="EMBL" id="OAI07111.1"/>
    </source>
</evidence>
<organism evidence="2 3">
    <name type="scientific">Methylomonas methanica</name>
    <dbReference type="NCBI Taxonomy" id="421"/>
    <lineage>
        <taxon>Bacteria</taxon>
        <taxon>Pseudomonadati</taxon>
        <taxon>Pseudomonadota</taxon>
        <taxon>Gammaproteobacteria</taxon>
        <taxon>Methylococcales</taxon>
        <taxon>Methylococcaceae</taxon>
        <taxon>Methylomonas</taxon>
    </lineage>
</organism>
<comment type="caution">
    <text evidence="2">The sequence shown here is derived from an EMBL/GenBank/DDBJ whole genome shotgun (WGS) entry which is preliminary data.</text>
</comment>
<evidence type="ECO:0000259" key="1">
    <source>
        <dbReference type="Pfam" id="PF18765"/>
    </source>
</evidence>
<gene>
    <name evidence="2" type="ORF">A1332_09555</name>
</gene>
<name>A0A177MNB2_METMH</name>
<dbReference type="Proteomes" id="UP000078090">
    <property type="component" value="Unassembled WGS sequence"/>
</dbReference>
<sequence length="95" mass="10636">MRLTEYEINAIKQSAHEIFGAGVQVFLFGSRVDDLKKGGDIDLYINADANKDFQHKVKFLLALEQKIGEQKIDVVFAEDQARAVEQQAINTGVLL</sequence>
<feature type="domain" description="Polymerase beta nucleotidyltransferase" evidence="1">
    <location>
        <begin position="24"/>
        <end position="95"/>
    </location>
</feature>
<accession>A0A177MNB2</accession>
<dbReference type="EMBL" id="LUUG01000052">
    <property type="protein sequence ID" value="OAI07111.1"/>
    <property type="molecule type" value="Genomic_DNA"/>
</dbReference>
<reference evidence="2 3" key="1">
    <citation type="submission" date="2016-03" db="EMBL/GenBank/DDBJ databases">
        <authorList>
            <person name="Ploux O."/>
        </authorList>
    </citation>
    <scope>NUCLEOTIDE SEQUENCE [LARGE SCALE GENOMIC DNA]</scope>
    <source>
        <strain evidence="2 3">R-45363</strain>
    </source>
</reference>
<dbReference type="InterPro" id="IPR043519">
    <property type="entry name" value="NT_sf"/>
</dbReference>
<dbReference type="CDD" id="cd05403">
    <property type="entry name" value="NT_KNTase_like"/>
    <property type="match status" value="1"/>
</dbReference>
<dbReference type="OrthoDB" id="14556at2"/>
<dbReference type="AlphaFoldDB" id="A0A177MNB2"/>